<dbReference type="NCBIfam" id="NF047352">
    <property type="entry name" value="P_loop_sacsin"/>
    <property type="match status" value="1"/>
</dbReference>
<reference evidence="3" key="1">
    <citation type="journal article" date="2016" name="Nat. Commun.">
        <title>Genome analysis of three Pneumocystis species reveals adaptation mechanisms to life exclusively in mammalian hosts.</title>
        <authorList>
            <person name="Ma L."/>
            <person name="Chen Z."/>
            <person name="Huang D.W."/>
            <person name="Kutty G."/>
            <person name="Ishihara M."/>
            <person name="Wang H."/>
            <person name="Abouelleil A."/>
            <person name="Bishop L."/>
            <person name="Davey E."/>
            <person name="Deng R."/>
            <person name="Deng X."/>
            <person name="Fan L."/>
            <person name="Fantoni G."/>
            <person name="Fitzgerald M."/>
            <person name="Gogineni E."/>
            <person name="Goldberg J.M."/>
            <person name="Handley G."/>
            <person name="Hu X."/>
            <person name="Huber C."/>
            <person name="Jiao X."/>
            <person name="Jones K."/>
            <person name="Levin J.Z."/>
            <person name="Liu Y."/>
            <person name="Macdonald P."/>
            <person name="Melnikov A."/>
            <person name="Raley C."/>
            <person name="Sassi M."/>
            <person name="Sherman B.T."/>
            <person name="Song X."/>
            <person name="Sykes S."/>
            <person name="Tran B."/>
            <person name="Walsh L."/>
            <person name="Xia Y."/>
            <person name="Yang J."/>
            <person name="Young S."/>
            <person name="Zeng Q."/>
            <person name="Zheng X."/>
            <person name="Stephens R."/>
            <person name="Nusbaum C."/>
            <person name="Birren B.W."/>
            <person name="Azadi P."/>
            <person name="Lempicki R.A."/>
            <person name="Cuomo C.A."/>
            <person name="Kovacs J.A."/>
        </authorList>
    </citation>
    <scope>NUCLEOTIDE SEQUENCE [LARGE SCALE GENOMIC DNA]</scope>
    <source>
        <strain evidence="3">B123</strain>
    </source>
</reference>
<dbReference type="eggNOG" id="ENOG502QPMA">
    <property type="taxonomic scope" value="Eukaryota"/>
</dbReference>
<comment type="caution">
    <text evidence="2">The sequence shown here is derived from an EMBL/GenBank/DDBJ whole genome shotgun (WGS) entry which is preliminary data.</text>
</comment>
<dbReference type="VEuPathDB" id="FungiDB:PNEG_02506"/>
<organism evidence="2 3">
    <name type="scientific">Pneumocystis murina (strain B123)</name>
    <name type="common">Mouse pneumocystis pneumonia agent</name>
    <name type="synonym">Pneumocystis carinii f. sp. muris</name>
    <dbReference type="NCBI Taxonomy" id="1069680"/>
    <lineage>
        <taxon>Eukaryota</taxon>
        <taxon>Fungi</taxon>
        <taxon>Dikarya</taxon>
        <taxon>Ascomycota</taxon>
        <taxon>Taphrinomycotina</taxon>
        <taxon>Pneumocystomycetes</taxon>
        <taxon>Pneumocystaceae</taxon>
        <taxon>Pneumocystis</taxon>
    </lineage>
</organism>
<dbReference type="SUPFAM" id="SSF55874">
    <property type="entry name" value="ATPase domain of HSP90 chaperone/DNA topoisomerase II/histidine kinase"/>
    <property type="match status" value="1"/>
</dbReference>
<dbReference type="Proteomes" id="UP000011958">
    <property type="component" value="Unassembled WGS sequence"/>
</dbReference>
<evidence type="ECO:0000259" key="1">
    <source>
        <dbReference type="Pfam" id="PF25794"/>
    </source>
</evidence>
<dbReference type="OMA" id="VYWWVIL"/>
<gene>
    <name evidence="2" type="ORF">PNEG_02506</name>
</gene>
<dbReference type="InterPro" id="IPR022155">
    <property type="entry name" value="DUF3684"/>
</dbReference>
<proteinExistence type="predicted"/>
<name>M7NPX5_PNEMU</name>
<sequence>MDISAYKRLTLGEMGRESSVTVNQRSLIDKILARYASEYTLFRELLQNSDDACSRHVEIHYQTLNDPVNYEDMSQMTKRLCCQLVFKNDGVLFREEDWQRISRIAEGNPDEEKIGAFGVGFYSVFSICEDPFVMSGNQTMVFYWKNDQLYVKRAVINAEVPMTTFLLQMREPMEMPYIADLCRFLTTCFSFTRNLLNISLYFDGFRLVSLSKSKELSQLVPIPKELILISPQKIMRIDTVVMESLKIRASYLNFVCWHPKRSGKSILRPKWIDKINPFNHDTYEDMDPNLEITSDITLRIASAMIQVSISPSYKKELERVTKKKPPKSTRVQLLYSDHLGNNVTSRSKIFFSDLLTCHKQGNVYIGFSTHQTTGFGVHLGASALIPTVERENIDLVDKFVKYWNNEILYCFGILARIIYHYEIQRIVDHFQDDIKTSFIYVMNMFTIEASTPLPISNIIEEAFFSCSKFCSVPLIADKVISSDKIYLPDSNIDFLPEMPFISHDVLLESAKFFDKLKYMDMIKQISLDDIYNELSKTALTVQNTLSFIKWLNRKSNIDYIMRLKLIGAVVISDQHLGTINLSYLRCFLNTKLIPPDMPLPPTCAPYVLTRNFSSSELEILDWKELSMLEWLEYICSPSVLSTKNDINHSSQFALRVLEIVSKNWEKMDYADRNDIVILLNSKTCIPTKDHGMRIPSETYFHTVTLFSDLPVIEPMIGVKEAFLSDLGVRKTVKYQVIFDRLIGGGEWSHIDLICYLASSKDSIPSSDFEKLKKTSICKMEGNSIQTYPVCELYEPIDSLRALSLPVIQWSQNKWNPSSNEALLLFSLGLKRFPSPDVLVNLAASGPSELREKALSFFIANYYTYNYESTYSFSKSKLKFLPVQDNNKQTNLESPTTCFTNKFCCVFGFRILRYDLISEAKKFGVQNDPNIDDVVSILIKTPPNTIGLARAQFEYLASRVGELKKPVLEKLNKAKFIPTQKFHKNEISHLSPDLCFIQEDDSVFYNQIFDFVDFGHKANVFLKACGTLSQPSFPQLAELLLKDPKHIFDLVKTPEKYQDILRKLVISSYFHKKTKGIFRDMENKPFLLASRKRKSKMIGNKLFSENQETVEYLLSDASSIFIVDDVVSYNLFSEFILAAPQEDILEDFYQSLGSKRLSSVVREEYKFKGPKKENSESYALRKLFIDRCGLFLHETSTVLLHDRDWLVSNLSVAYLEGIKLQRTLKFKNINHSYEHSVTCALDPELECSVYLTKNWDSYDVAHVLCKMLFQKPAIHDPLLLSSLITTDLDVLQQRGYNIQRILYSQDLKKKEEEEFQKINSKHEIEKEMEKYSVDSELQNISSIKYPGSYPFEDFKDNNSNYDLLNLDKNEMSSSIKKKSEFLEKNNSKDFKMFSKFQKPYGSQNNHEKEHKDFFYENISMLKNFFMKKVKLRNNMHIKRPVDYEQSVVSNLYQAIKACKNSNELSVCSSIEIVDVKEAKEGYCNISHSHNLKFVNRTTDNINVYVSKDIHSGELFIMNNKDNIDLFSSLILKKISAVFGFNASVLNIFYDDDGPTIAFNKNGSIFCNLRHYILLHSKKLVSGNLKDVLAFWFVTIAHELSHNIVSEHGHVHSFYTESFISHYMTKLVKLF</sequence>
<dbReference type="InterPro" id="IPR036890">
    <property type="entry name" value="HATPase_C_sf"/>
</dbReference>
<dbReference type="GeneID" id="19896198"/>
<dbReference type="RefSeq" id="XP_007874516.1">
    <property type="nucleotide sequence ID" value="XM_007876325.1"/>
</dbReference>
<keyword evidence="3" id="KW-1185">Reference proteome</keyword>
<dbReference type="OrthoDB" id="10031156at2759"/>
<feature type="domain" description="Sacsin/Nov" evidence="1">
    <location>
        <begin position="27"/>
        <end position="142"/>
    </location>
</feature>
<dbReference type="PANTHER" id="PTHR47839">
    <property type="entry name" value="DOMAIN PROTEIN, PUTATIVE (AFU_ORTHOLOGUE AFUA_6G04830)-RELATED"/>
    <property type="match status" value="1"/>
</dbReference>
<dbReference type="HOGENOM" id="CLU_001744_1_0_1"/>
<dbReference type="InterPro" id="IPR058210">
    <property type="entry name" value="SACS/Nov_dom"/>
</dbReference>
<protein>
    <recommendedName>
        <fullName evidence="1">Sacsin/Nov domain-containing protein</fullName>
    </recommendedName>
</protein>
<dbReference type="EMBL" id="AFWA02000011">
    <property type="protein sequence ID" value="EMR09166.1"/>
    <property type="molecule type" value="Genomic_DNA"/>
</dbReference>
<dbReference type="Pfam" id="PF25794">
    <property type="entry name" value="SACS"/>
    <property type="match status" value="1"/>
</dbReference>
<evidence type="ECO:0000313" key="3">
    <source>
        <dbReference type="Proteomes" id="UP000011958"/>
    </source>
</evidence>
<accession>M7NPX5</accession>
<dbReference type="STRING" id="1069680.M7NPX5"/>
<dbReference type="PANTHER" id="PTHR47839:SF1">
    <property type="entry name" value="DOMAIN PROTEIN, PUTATIVE (AFU_ORTHOLOGUE AFUA_6G04830)-RELATED"/>
    <property type="match status" value="1"/>
</dbReference>
<evidence type="ECO:0000313" key="2">
    <source>
        <dbReference type="EMBL" id="EMR09166.1"/>
    </source>
</evidence>
<dbReference type="Pfam" id="PF12449">
    <property type="entry name" value="DUF3684"/>
    <property type="match status" value="2"/>
</dbReference>
<dbReference type="Gene3D" id="3.30.565.10">
    <property type="entry name" value="Histidine kinase-like ATPase, C-terminal domain"/>
    <property type="match status" value="1"/>
</dbReference>